<sequence length="243" mass="27065">MHPIRMEAMGDSGLRVVFGTSISKKINQRIRAFSMLLEGNKINGISEWVPSYTAVTIHFDPALLTFDTLKKQVMQLCNDAKQIDIPPANVYEIPVCYGGEFGPDLVKVASHNQLEINEVIDLHTARDYLIYLLGFTPGFPYLGGMDETLSTPRLTTPRSLVKAGSVGIAGDQTGVYSLDSPGGWNIIGRSPVKLFDVTKESPVLLEAGHYIRFFSITDTMYEKIERQIKEGTYEVKMVKEEDV</sequence>
<dbReference type="Gene3D" id="2.40.100.10">
    <property type="entry name" value="Cyclophilin-like"/>
    <property type="match status" value="1"/>
</dbReference>
<evidence type="ECO:0000256" key="1">
    <source>
        <dbReference type="ARBA" id="ARBA00022741"/>
    </source>
</evidence>
<evidence type="ECO:0000256" key="2">
    <source>
        <dbReference type="ARBA" id="ARBA00022801"/>
    </source>
</evidence>
<dbReference type="SUPFAM" id="SSF50891">
    <property type="entry name" value="Cyclophilin-like"/>
    <property type="match status" value="1"/>
</dbReference>
<reference evidence="5 6" key="1">
    <citation type="submission" date="2016-10" db="EMBL/GenBank/DDBJ databases">
        <authorList>
            <person name="de Groot N.N."/>
        </authorList>
    </citation>
    <scope>NUCLEOTIDE SEQUENCE [LARGE SCALE GENOMIC DNA]</scope>
    <source>
        <strain evidence="6">P4B,CCM 7963,CECT 7998,DSM 25260,IBRC-M 10614,KCTC 13821</strain>
    </source>
</reference>
<evidence type="ECO:0000256" key="3">
    <source>
        <dbReference type="ARBA" id="ARBA00022840"/>
    </source>
</evidence>
<dbReference type="Gene3D" id="3.30.1360.40">
    <property type="match status" value="1"/>
</dbReference>
<dbReference type="NCBIfam" id="TIGR00370">
    <property type="entry name" value="5-oxoprolinase subunit PxpB"/>
    <property type="match status" value="1"/>
</dbReference>
<dbReference type="Pfam" id="PF02682">
    <property type="entry name" value="CT_C_D"/>
    <property type="match status" value="1"/>
</dbReference>
<organism evidence="5 6">
    <name type="scientific">Alteribacillus bidgolensis</name>
    <dbReference type="NCBI Taxonomy" id="930129"/>
    <lineage>
        <taxon>Bacteria</taxon>
        <taxon>Bacillati</taxon>
        <taxon>Bacillota</taxon>
        <taxon>Bacilli</taxon>
        <taxon>Bacillales</taxon>
        <taxon>Bacillaceae</taxon>
        <taxon>Alteribacillus</taxon>
    </lineage>
</organism>
<dbReference type="OrthoDB" id="9778567at2"/>
<dbReference type="SMART" id="SM00796">
    <property type="entry name" value="AHS1"/>
    <property type="match status" value="1"/>
</dbReference>
<keyword evidence="6" id="KW-1185">Reference proteome</keyword>
<gene>
    <name evidence="5" type="ORF">SAMN05216352_1076</name>
</gene>
<dbReference type="Proteomes" id="UP000199017">
    <property type="component" value="Unassembled WGS sequence"/>
</dbReference>
<evidence type="ECO:0000313" key="6">
    <source>
        <dbReference type="Proteomes" id="UP000199017"/>
    </source>
</evidence>
<name>A0A1G8K019_9BACI</name>
<dbReference type="SUPFAM" id="SSF160467">
    <property type="entry name" value="PH0987 N-terminal domain-like"/>
    <property type="match status" value="1"/>
</dbReference>
<dbReference type="InterPro" id="IPR010016">
    <property type="entry name" value="PxpB"/>
</dbReference>
<dbReference type="InterPro" id="IPR003833">
    <property type="entry name" value="CT_C_D"/>
</dbReference>
<dbReference type="AlphaFoldDB" id="A0A1G8K019"/>
<dbReference type="STRING" id="930129.SAMN05216352_1076"/>
<dbReference type="InterPro" id="IPR029000">
    <property type="entry name" value="Cyclophilin-like_dom_sf"/>
</dbReference>
<evidence type="ECO:0000259" key="4">
    <source>
        <dbReference type="SMART" id="SM00796"/>
    </source>
</evidence>
<evidence type="ECO:0000313" key="5">
    <source>
        <dbReference type="EMBL" id="SDI36768.1"/>
    </source>
</evidence>
<dbReference type="PANTHER" id="PTHR34698">
    <property type="entry name" value="5-OXOPROLINASE SUBUNIT B"/>
    <property type="match status" value="1"/>
</dbReference>
<keyword evidence="3" id="KW-0067">ATP-binding</keyword>
<dbReference type="EMBL" id="FNDU01000007">
    <property type="protein sequence ID" value="SDI36768.1"/>
    <property type="molecule type" value="Genomic_DNA"/>
</dbReference>
<dbReference type="GO" id="GO:0016787">
    <property type="term" value="F:hydrolase activity"/>
    <property type="evidence" value="ECO:0007669"/>
    <property type="project" value="UniProtKB-KW"/>
</dbReference>
<feature type="domain" description="Carboxyltransferase" evidence="4">
    <location>
        <begin position="4"/>
        <end position="205"/>
    </location>
</feature>
<keyword evidence="2" id="KW-0378">Hydrolase</keyword>
<protein>
    <submittedName>
        <fullName evidence="5">Sensor histidine kinase inhibitor, KipI family</fullName>
    </submittedName>
</protein>
<dbReference type="RefSeq" id="WP_091585368.1">
    <property type="nucleotide sequence ID" value="NZ_FNDU01000007.1"/>
</dbReference>
<dbReference type="GO" id="GO:0005524">
    <property type="term" value="F:ATP binding"/>
    <property type="evidence" value="ECO:0007669"/>
    <property type="project" value="UniProtKB-KW"/>
</dbReference>
<keyword evidence="1" id="KW-0547">Nucleotide-binding</keyword>
<accession>A0A1G8K019</accession>
<dbReference type="PANTHER" id="PTHR34698:SF2">
    <property type="entry name" value="5-OXOPROLINASE SUBUNIT B"/>
    <property type="match status" value="1"/>
</dbReference>
<proteinExistence type="predicted"/>